<dbReference type="EMBL" id="BAFB01000099">
    <property type="protein sequence ID" value="GAB34278.1"/>
    <property type="molecule type" value="Genomic_DNA"/>
</dbReference>
<accession>H5TLC0</accession>
<name>H5TLC0_GORO1</name>
<dbReference type="SUPFAM" id="SSF46689">
    <property type="entry name" value="Homeodomain-like"/>
    <property type="match status" value="1"/>
</dbReference>
<protein>
    <submittedName>
        <fullName evidence="1">TetR family transcriptional regulator</fullName>
    </submittedName>
</protein>
<dbReference type="Proteomes" id="UP000005038">
    <property type="component" value="Unassembled WGS sequence"/>
</dbReference>
<dbReference type="InterPro" id="IPR009057">
    <property type="entry name" value="Homeodomain-like_sf"/>
</dbReference>
<gene>
    <name evidence="1" type="ORF">GOOTI_099_00340</name>
</gene>
<feature type="non-terminal residue" evidence="1">
    <location>
        <position position="55"/>
    </location>
</feature>
<proteinExistence type="predicted"/>
<comment type="caution">
    <text evidence="1">The sequence shown here is derived from an EMBL/GenBank/DDBJ whole genome shotgun (WGS) entry which is preliminary data.</text>
</comment>
<reference evidence="1" key="1">
    <citation type="submission" date="2012-02" db="EMBL/GenBank/DDBJ databases">
        <title>Whole genome shotgun sequence of Gordonia otitidis NBRC 100426.</title>
        <authorList>
            <person name="Yoshida I."/>
            <person name="Hosoyama A."/>
            <person name="Tsuchikane K."/>
            <person name="Katsumata H."/>
            <person name="Yamazaki S."/>
            <person name="Fujita N."/>
        </authorList>
    </citation>
    <scope>NUCLEOTIDE SEQUENCE [LARGE SCALE GENOMIC DNA]</scope>
    <source>
        <strain evidence="1">NBRC 100426</strain>
    </source>
</reference>
<evidence type="ECO:0000313" key="1">
    <source>
        <dbReference type="EMBL" id="GAB34278.1"/>
    </source>
</evidence>
<evidence type="ECO:0000313" key="2">
    <source>
        <dbReference type="Proteomes" id="UP000005038"/>
    </source>
</evidence>
<dbReference type="Gene3D" id="1.10.357.10">
    <property type="entry name" value="Tetracycline Repressor, domain 2"/>
    <property type="match status" value="1"/>
</dbReference>
<organism evidence="1 2">
    <name type="scientific">Gordonia otitidis (strain DSM 44809 / CCUG 52243 / JCM 12355 / NBRC 100426 / IFM 10032)</name>
    <dbReference type="NCBI Taxonomy" id="1108044"/>
    <lineage>
        <taxon>Bacteria</taxon>
        <taxon>Bacillati</taxon>
        <taxon>Actinomycetota</taxon>
        <taxon>Actinomycetes</taxon>
        <taxon>Mycobacteriales</taxon>
        <taxon>Gordoniaceae</taxon>
        <taxon>Gordonia</taxon>
    </lineage>
</organism>
<dbReference type="STRING" id="1108044.GOOTI_099_00340"/>
<keyword evidence="2" id="KW-1185">Reference proteome</keyword>
<sequence>MKTGKTRADNRAAMESEIARLGREHLRTHGAGGLSLRAIARDLGVVSSAVYRYVP</sequence>
<dbReference type="AlphaFoldDB" id="H5TLC0"/>